<evidence type="ECO:0000313" key="1">
    <source>
        <dbReference type="EMBL" id="USG66208.1"/>
    </source>
</evidence>
<sequence>MFKIQYLPNIPISEWSQMSLEDFEGEEYGNVIYGQLEINVNGQTYGFYDPDAPTPIADFFEECIDAWLGYLNDVVLLLSNHDYTALHTIDDVFVWFEFQKTRDENLLVSLAYVENTNVGMVEEGENYAILTSILTEPIDCVSKYLWREEIKLQEFVDEVQNKTKEFIAFFEKTNPALLKSQCLKVLRSYIRSS</sequence>
<keyword evidence="2" id="KW-1185">Reference proteome</keyword>
<evidence type="ECO:0000313" key="2">
    <source>
        <dbReference type="Proteomes" id="UP001056500"/>
    </source>
</evidence>
<dbReference type="RefSeq" id="WP_251873311.1">
    <property type="nucleotide sequence ID" value="NZ_CP098755.1"/>
</dbReference>
<organism evidence="1 2">
    <name type="scientific">Brevibacillus ruminantium</name>
    <dbReference type="NCBI Taxonomy" id="2950604"/>
    <lineage>
        <taxon>Bacteria</taxon>
        <taxon>Bacillati</taxon>
        <taxon>Bacillota</taxon>
        <taxon>Bacilli</taxon>
        <taxon>Bacillales</taxon>
        <taxon>Paenibacillaceae</taxon>
        <taxon>Brevibacillus</taxon>
    </lineage>
</organism>
<dbReference type="EMBL" id="CP098755">
    <property type="protein sequence ID" value="USG66208.1"/>
    <property type="molecule type" value="Genomic_DNA"/>
</dbReference>
<proteinExistence type="predicted"/>
<reference evidence="1" key="1">
    <citation type="submission" date="2022-06" db="EMBL/GenBank/DDBJ databases">
        <title>Genome sequencing of Brevibacillus sp. BB3-R1.</title>
        <authorList>
            <person name="Heo J."/>
            <person name="Lee D."/>
            <person name="Won M."/>
            <person name="Han B.-H."/>
            <person name="Hong S.-B."/>
            <person name="Kwon S.-W."/>
        </authorList>
    </citation>
    <scope>NUCLEOTIDE SEQUENCE</scope>
    <source>
        <strain evidence="1">BB3-R1</strain>
    </source>
</reference>
<gene>
    <name evidence="1" type="ORF">NDK47_02415</name>
</gene>
<accession>A0ABY4WGC3</accession>
<dbReference type="Proteomes" id="UP001056500">
    <property type="component" value="Chromosome"/>
</dbReference>
<name>A0ABY4WGC3_9BACL</name>
<protein>
    <submittedName>
        <fullName evidence="1">Uncharacterized protein</fullName>
    </submittedName>
</protein>